<name>A0A088RWP4_LEIPA</name>
<feature type="region of interest" description="Disordered" evidence="1">
    <location>
        <begin position="1"/>
        <end position="27"/>
    </location>
</feature>
<organism evidence="3 4">
    <name type="scientific">Leishmania panamensis</name>
    <dbReference type="NCBI Taxonomy" id="5679"/>
    <lineage>
        <taxon>Eukaryota</taxon>
        <taxon>Discoba</taxon>
        <taxon>Euglenozoa</taxon>
        <taxon>Kinetoplastea</taxon>
        <taxon>Metakinetoplastina</taxon>
        <taxon>Trypanosomatida</taxon>
        <taxon>Trypanosomatidae</taxon>
        <taxon>Leishmaniinae</taxon>
        <taxon>Leishmania</taxon>
        <taxon>Leishmania guyanensis species complex</taxon>
    </lineage>
</organism>
<protein>
    <recommendedName>
        <fullName evidence="5">Transmembrane protein</fullName>
    </recommendedName>
</protein>
<dbReference type="AlphaFoldDB" id="A0A088RWP4"/>
<dbReference type="RefSeq" id="XP_010701388.1">
    <property type="nucleotide sequence ID" value="XM_010703086.1"/>
</dbReference>
<evidence type="ECO:0000313" key="3">
    <source>
        <dbReference type="EMBL" id="AIO00588.1"/>
    </source>
</evidence>
<keyword evidence="2" id="KW-0472">Membrane</keyword>
<evidence type="ECO:0008006" key="5">
    <source>
        <dbReference type="Google" id="ProtNLM"/>
    </source>
</evidence>
<keyword evidence="4" id="KW-1185">Reference proteome</keyword>
<dbReference type="GeneID" id="22577419"/>
<feature type="transmembrane region" description="Helical" evidence="2">
    <location>
        <begin position="443"/>
        <end position="460"/>
    </location>
</feature>
<dbReference type="eggNOG" id="ENOG502RXAU">
    <property type="taxonomic scope" value="Eukaryota"/>
</dbReference>
<dbReference type="VEuPathDB" id="TriTrypDB:LPMP_303660"/>
<proteinExistence type="predicted"/>
<feature type="transmembrane region" description="Helical" evidence="2">
    <location>
        <begin position="544"/>
        <end position="563"/>
    </location>
</feature>
<feature type="transmembrane region" description="Helical" evidence="2">
    <location>
        <begin position="147"/>
        <end position="172"/>
    </location>
</feature>
<sequence length="856" mass="96392">MNFNQPGGGAEENLKYPSRSKQDEVSYEVSMGDGYTTEMVTDPNAATPEQTQAENETAATQSNGYDHGMYYDPSSYLHYYYQADDGNYYYYTNPQEDESNTMPQGLNVPGMQTAENLVRSYEYASYDPPTYNWFVDIVVDTFLSKPFLVYLTILLYCAAAFMGALGLNYTFAILYRLFVPPIPNANKVLQPFAYFALFFYISFVIVTVLCVLMDMVRNLWMFKRDDVIFWGMSHRYFSKRKPPYVVLLLIILVVVFLPLLWGIIEAGVKRQSLVYVAQRYAFVAVLAATFLVVICYLWFYWRALVYKWLSIRKRAERDDFELRRRAYKHKPEKMKKVHWYHASTVLEEFGMDRDTLLYNSVVFTIGCVPLFAVYAAQALSTFPGTPSLAWPAIASISLTCVYVLSWLTVLRRKNQWAIYASLALIVVMLILGLGGGAIGGRPATAGIVAAFFIAAHGMISRKRKHSFTKKELHATLKLPYNALADEKPQGCRIDTYLFCCRSLFLDYMKCCDVKKHFGYRHPDVVEAERRFMISHVALRTDQKALLVWWVIVMLAVAFVVALSRSTQYRFTTQIAIAANTSVTGITPFIPLCEKVFNANGSAPLRMLDLALLAALSHTQGNTGDADFATWFSSKPSLLRMFPAVMPYAPSFAVDETNISFSDYVDVSSRFHVITLNSNNRGLSLFRDLDDWGESIALQAAGAISPLINIWDEQSRGTFVQRARFLKNWLPPSTALDTVKAYIAALNSSGVSSGILIVGDQFSGGYAKKLSAELNLPFVAFNPPGTKYINNFLANGTQLSATRSLWSYVDSLEDTTDTTYFLCNVSLSSNRCGRISTVVDYLLRTCGDPAGRSMNQV</sequence>
<feature type="transmembrane region" description="Helical" evidence="2">
    <location>
        <begin position="416"/>
        <end position="437"/>
    </location>
</feature>
<reference evidence="3 4" key="1">
    <citation type="journal article" date="2015" name="Sci. Rep.">
        <title>The genome of Leishmania panamensis: insights into genomics of the L. (Viannia) subgenus.</title>
        <authorList>
            <person name="Llanes A."/>
            <person name="Restrepo C.M."/>
            <person name="Vecchio G.D."/>
            <person name="Anguizola F.J."/>
            <person name="Lleonart R."/>
        </authorList>
    </citation>
    <scope>NUCLEOTIDE SEQUENCE [LARGE SCALE GENOMIC DNA]</scope>
    <source>
        <strain evidence="3 4">MHOM/PA/94/PSC-1</strain>
    </source>
</reference>
<dbReference type="Proteomes" id="UP000063063">
    <property type="component" value="Chromosome 30"/>
</dbReference>
<feature type="transmembrane region" description="Helical" evidence="2">
    <location>
        <begin position="388"/>
        <end position="409"/>
    </location>
</feature>
<feature type="transmembrane region" description="Helical" evidence="2">
    <location>
        <begin position="280"/>
        <end position="301"/>
    </location>
</feature>
<gene>
    <name evidence="3" type="ORF">LPMP_303660</name>
</gene>
<evidence type="ECO:0000256" key="2">
    <source>
        <dbReference type="SAM" id="Phobius"/>
    </source>
</evidence>
<accession>A0A088RWP4</accession>
<evidence type="ECO:0000256" key="1">
    <source>
        <dbReference type="SAM" id="MobiDB-lite"/>
    </source>
</evidence>
<feature type="transmembrane region" description="Helical" evidence="2">
    <location>
        <begin position="244"/>
        <end position="264"/>
    </location>
</feature>
<dbReference type="EMBL" id="CP009399">
    <property type="protein sequence ID" value="AIO00588.1"/>
    <property type="molecule type" value="Genomic_DNA"/>
</dbReference>
<dbReference type="OrthoDB" id="276840at2759"/>
<keyword evidence="2" id="KW-1133">Transmembrane helix</keyword>
<evidence type="ECO:0000313" key="4">
    <source>
        <dbReference type="Proteomes" id="UP000063063"/>
    </source>
</evidence>
<dbReference type="VEuPathDB" id="TriTrypDB:LPAL13_300041600"/>
<dbReference type="KEGG" id="lpan:LPMP_303660"/>
<feature type="transmembrane region" description="Helical" evidence="2">
    <location>
        <begin position="356"/>
        <end position="376"/>
    </location>
</feature>
<keyword evidence="2" id="KW-0812">Transmembrane</keyword>
<feature type="compositionally biased region" description="Gly residues" evidence="1">
    <location>
        <begin position="1"/>
        <end position="10"/>
    </location>
</feature>
<feature type="transmembrane region" description="Helical" evidence="2">
    <location>
        <begin position="192"/>
        <end position="213"/>
    </location>
</feature>